<gene>
    <name evidence="1" type="ordered locus">PECL_531</name>
</gene>
<dbReference type="HOGENOM" id="CLU_3293855_0_0_9"/>
<name>G8PC13_PEDCP</name>
<protein>
    <submittedName>
        <fullName evidence="1">Uncharacterized protein</fullName>
    </submittedName>
</protein>
<reference evidence="1 2" key="1">
    <citation type="journal article" date="2012" name="J. Bacteriol.">
        <title>Complete Genome Sequence of the Beer Spoilage Organism Pediococcus claussenii ATCC BAA-344T.</title>
        <authorList>
            <person name="Pittet V."/>
            <person name="Abegunde T."/>
            <person name="Marfleet T."/>
            <person name="Haakensen M."/>
            <person name="Morrow K."/>
            <person name="Jayaprakash T."/>
            <person name="Schroeder K."/>
            <person name="Trost B."/>
            <person name="Byrns S."/>
            <person name="Bergsveinson J."/>
            <person name="Kusalik A."/>
            <person name="Ziola B."/>
        </authorList>
    </citation>
    <scope>NUCLEOTIDE SEQUENCE [LARGE SCALE GENOMIC DNA]</scope>
    <source>
        <strain evidence="1 2">ATCC BAA-344</strain>
    </source>
</reference>
<dbReference type="EMBL" id="CP003137">
    <property type="protein sequence ID" value="AEV94832.1"/>
    <property type="molecule type" value="Genomic_DNA"/>
</dbReference>
<dbReference type="Proteomes" id="UP000005444">
    <property type="component" value="Chromosome"/>
</dbReference>
<proteinExistence type="predicted"/>
<dbReference type="AlphaFoldDB" id="G8PC13"/>
<accession>G8PC13</accession>
<evidence type="ECO:0000313" key="1">
    <source>
        <dbReference type="EMBL" id="AEV94832.1"/>
    </source>
</evidence>
<dbReference type="STRING" id="701521.PECL_531"/>
<evidence type="ECO:0000313" key="2">
    <source>
        <dbReference type="Proteomes" id="UP000005444"/>
    </source>
</evidence>
<keyword evidence="2" id="KW-1185">Reference proteome</keyword>
<sequence>MVIGNDIICRIGLMLAFNIANTKLAASAIQMLDTRKAPDC</sequence>
<organism evidence="1 2">
    <name type="scientific">Pediococcus claussenii (strain ATCC BAA-344 / DSM 14800 / JCM 18046 / KCTC 3811 / LMG 21948 / P06)</name>
    <dbReference type="NCBI Taxonomy" id="701521"/>
    <lineage>
        <taxon>Bacteria</taxon>
        <taxon>Bacillati</taxon>
        <taxon>Bacillota</taxon>
        <taxon>Bacilli</taxon>
        <taxon>Lactobacillales</taxon>
        <taxon>Lactobacillaceae</taxon>
        <taxon>Pediococcus</taxon>
    </lineage>
</organism>
<dbReference type="KEGG" id="pce:PECL_531"/>